<comment type="similarity">
    <text evidence="1">Belongs to the ATP-dependent AMP-binding enzyme family.</text>
</comment>
<gene>
    <name evidence="7" type="ORF">HP467_11880</name>
</gene>
<dbReference type="InterPro" id="IPR025110">
    <property type="entry name" value="AMP-bd_C"/>
</dbReference>
<dbReference type="GO" id="GO:0006633">
    <property type="term" value="P:fatty acid biosynthetic process"/>
    <property type="evidence" value="ECO:0007669"/>
    <property type="project" value="TreeGrafter"/>
</dbReference>
<evidence type="ECO:0000256" key="1">
    <source>
        <dbReference type="ARBA" id="ARBA00006432"/>
    </source>
</evidence>
<evidence type="ECO:0000313" key="8">
    <source>
        <dbReference type="Proteomes" id="UP000539146"/>
    </source>
</evidence>
<protein>
    <submittedName>
        <fullName evidence="7">AMP-binding protein</fullName>
    </submittedName>
</protein>
<organism evidence="7 8">
    <name type="scientific">Curtobacterium citreum</name>
    <dbReference type="NCBI Taxonomy" id="2036"/>
    <lineage>
        <taxon>Bacteria</taxon>
        <taxon>Bacillati</taxon>
        <taxon>Actinomycetota</taxon>
        <taxon>Actinomycetes</taxon>
        <taxon>Micrococcales</taxon>
        <taxon>Microbacteriaceae</taxon>
        <taxon>Curtobacterium</taxon>
    </lineage>
</organism>
<keyword evidence="3" id="KW-0547">Nucleotide-binding</keyword>
<keyword evidence="4" id="KW-0067">ATP-binding</keyword>
<comment type="caution">
    <text evidence="7">The sequence shown here is derived from an EMBL/GenBank/DDBJ whole genome shotgun (WGS) entry which is preliminary data.</text>
</comment>
<dbReference type="SUPFAM" id="SSF56801">
    <property type="entry name" value="Acetyl-CoA synthetase-like"/>
    <property type="match status" value="1"/>
</dbReference>
<reference evidence="7 8" key="1">
    <citation type="submission" date="2020-05" db="EMBL/GenBank/DDBJ databases">
        <title>Genome Sequencing of Type Strains.</title>
        <authorList>
            <person name="Lemaire J.F."/>
            <person name="Inderbitzin P."/>
            <person name="Gregorio O.A."/>
            <person name="Collins S.B."/>
            <person name="Wespe N."/>
            <person name="Knight-Connoni V."/>
        </authorList>
    </citation>
    <scope>NUCLEOTIDE SEQUENCE [LARGE SCALE GENOMIC DNA]</scope>
    <source>
        <strain evidence="7 8">DSM 20512</strain>
    </source>
</reference>
<dbReference type="GO" id="GO:0005524">
    <property type="term" value="F:ATP binding"/>
    <property type="evidence" value="ECO:0007669"/>
    <property type="project" value="UniProtKB-KW"/>
</dbReference>
<dbReference type="InterPro" id="IPR045851">
    <property type="entry name" value="AMP-bd_C_sf"/>
</dbReference>
<dbReference type="PANTHER" id="PTHR43605">
    <property type="entry name" value="ACYL-COENZYME A SYNTHETASE"/>
    <property type="match status" value="1"/>
</dbReference>
<feature type="domain" description="AMP-dependent synthetase/ligase" evidence="5">
    <location>
        <begin position="54"/>
        <end position="414"/>
    </location>
</feature>
<dbReference type="GO" id="GO:0004321">
    <property type="term" value="F:fatty-acyl-CoA synthase activity"/>
    <property type="evidence" value="ECO:0007669"/>
    <property type="project" value="TreeGrafter"/>
</dbReference>
<dbReference type="InterPro" id="IPR051087">
    <property type="entry name" value="Mitochondrial_ACSM"/>
</dbReference>
<evidence type="ECO:0000313" key="7">
    <source>
        <dbReference type="EMBL" id="NUU28807.1"/>
    </source>
</evidence>
<evidence type="ECO:0000256" key="4">
    <source>
        <dbReference type="ARBA" id="ARBA00022840"/>
    </source>
</evidence>
<dbReference type="GO" id="GO:0016405">
    <property type="term" value="F:CoA-ligase activity"/>
    <property type="evidence" value="ECO:0007669"/>
    <property type="project" value="UniProtKB-ARBA"/>
</dbReference>
<dbReference type="GO" id="GO:0015645">
    <property type="term" value="F:fatty acid ligase activity"/>
    <property type="evidence" value="ECO:0007669"/>
    <property type="project" value="TreeGrafter"/>
</dbReference>
<dbReference type="RefSeq" id="WP_175326301.1">
    <property type="nucleotide sequence ID" value="NZ_BAAAWP010000001.1"/>
</dbReference>
<name>A0A850DTJ3_9MICO</name>
<accession>A0A850DTJ3</accession>
<dbReference type="PANTHER" id="PTHR43605:SF10">
    <property type="entry name" value="ACYL-COA SYNTHETASE MEDIUM CHAIN FAMILY MEMBER 3"/>
    <property type="match status" value="1"/>
</dbReference>
<evidence type="ECO:0000256" key="3">
    <source>
        <dbReference type="ARBA" id="ARBA00022741"/>
    </source>
</evidence>
<dbReference type="Proteomes" id="UP000539146">
    <property type="component" value="Unassembled WGS sequence"/>
</dbReference>
<dbReference type="InterPro" id="IPR000873">
    <property type="entry name" value="AMP-dep_synth/lig_dom"/>
</dbReference>
<dbReference type="Pfam" id="PF13193">
    <property type="entry name" value="AMP-binding_C"/>
    <property type="match status" value="1"/>
</dbReference>
<sequence length="585" mass="63817">MPSTNPTTAYRAARDELLAVLDEQDPVRADAARRAFRWPDLGPTFNWATDWFDVVARDNDRVALWIVDGDGGSRTTYAEMAARSDRLAVHLDRWGVRKGDHVLVMLGNQLELWETMLAVIKLGAVILPTSTMLDTADLQDRVDRGAVAHVVTNRGETPKFDGVTGAESRIVIGGDVDGWRSYPTDLGEPAPADEQRPVVTTLTTDPCLVYFTSGTTSKPKMVVHSQTSYPVGHLSTMHWLGLRPGDVHLAISSPGWGKHAWSCFFSPWIAEATVYVYDTPRFDPAGLLARLDQDGVDTFCAPPTAWRMLLQSDLGPKPRVLREVVSAGEPLNPEVIARVQAAWGLTIRDGYGQTETTAIIGNVPGSPVTPGAMGQPLPGVSVVLLDPLTGEPGDEGEVCLDLTERPTNLMSGYLGDPARTDDAMRDGSFHTGDIASRDADGQLTFIGRTDDVFKSSDYKVSPFEVESALLQHPAVAESAVVPAPDDARLNVVKAYVALAAGWEPSAETARAVLEHARTSLPAYARVRRVEFAELPKTISGKIRRVELREREERAVADGVPVAGEWRDEQFPELRSVGRRADDRRS</sequence>
<dbReference type="PROSITE" id="PS00455">
    <property type="entry name" value="AMP_BINDING"/>
    <property type="match status" value="1"/>
</dbReference>
<dbReference type="Pfam" id="PF00501">
    <property type="entry name" value="AMP-binding"/>
    <property type="match status" value="1"/>
</dbReference>
<evidence type="ECO:0000259" key="6">
    <source>
        <dbReference type="Pfam" id="PF13193"/>
    </source>
</evidence>
<dbReference type="FunFam" id="3.30.300.30:FF:000028">
    <property type="entry name" value="AMP-dependent synthetase"/>
    <property type="match status" value="1"/>
</dbReference>
<dbReference type="Gene3D" id="3.40.50.12780">
    <property type="entry name" value="N-terminal domain of ligase-like"/>
    <property type="match status" value="1"/>
</dbReference>
<dbReference type="EMBL" id="JABMCG010000112">
    <property type="protein sequence ID" value="NUU28807.1"/>
    <property type="molecule type" value="Genomic_DNA"/>
</dbReference>
<dbReference type="InterPro" id="IPR042099">
    <property type="entry name" value="ANL_N_sf"/>
</dbReference>
<feature type="domain" description="AMP-binding enzyme C-terminal" evidence="6">
    <location>
        <begin position="464"/>
        <end position="541"/>
    </location>
</feature>
<dbReference type="InterPro" id="IPR020845">
    <property type="entry name" value="AMP-binding_CS"/>
</dbReference>
<keyword evidence="2" id="KW-0436">Ligase</keyword>
<proteinExistence type="inferred from homology"/>
<dbReference type="GO" id="GO:0006637">
    <property type="term" value="P:acyl-CoA metabolic process"/>
    <property type="evidence" value="ECO:0007669"/>
    <property type="project" value="TreeGrafter"/>
</dbReference>
<dbReference type="AlphaFoldDB" id="A0A850DTJ3"/>
<evidence type="ECO:0000259" key="5">
    <source>
        <dbReference type="Pfam" id="PF00501"/>
    </source>
</evidence>
<dbReference type="Gene3D" id="3.30.300.30">
    <property type="match status" value="1"/>
</dbReference>
<evidence type="ECO:0000256" key="2">
    <source>
        <dbReference type="ARBA" id="ARBA00022598"/>
    </source>
</evidence>